<evidence type="ECO:0000313" key="5">
    <source>
        <dbReference type="EMBL" id="TXS94196.1"/>
    </source>
</evidence>
<dbReference type="InterPro" id="IPR004843">
    <property type="entry name" value="Calcineurin-like_PHP"/>
</dbReference>
<evidence type="ECO:0000313" key="6">
    <source>
        <dbReference type="Proteomes" id="UP000321039"/>
    </source>
</evidence>
<evidence type="ECO:0000256" key="2">
    <source>
        <dbReference type="RuleBase" id="RU362119"/>
    </source>
</evidence>
<keyword evidence="1 2" id="KW-0732">Signal</keyword>
<feature type="chain" id="PRO_5022989037" evidence="2">
    <location>
        <begin position="27"/>
        <end position="578"/>
    </location>
</feature>
<comment type="caution">
    <text evidence="5">The sequence shown here is derived from an EMBL/GenBank/DDBJ whole genome shotgun (WGS) entry which is preliminary data.</text>
</comment>
<proteinExistence type="inferred from homology"/>
<evidence type="ECO:0000259" key="4">
    <source>
        <dbReference type="Pfam" id="PF02872"/>
    </source>
</evidence>
<reference evidence="5 6" key="1">
    <citation type="submission" date="2019-08" db="EMBL/GenBank/DDBJ databases">
        <title>Parahaliea maris sp. nov., isolated from the surface seawater.</title>
        <authorList>
            <person name="Liu Y."/>
        </authorList>
    </citation>
    <scope>NUCLEOTIDE SEQUENCE [LARGE SCALE GENOMIC DNA]</scope>
    <source>
        <strain evidence="5 6">HSLHS9</strain>
    </source>
</reference>
<organism evidence="5 6">
    <name type="scientific">Parahaliea maris</name>
    <dbReference type="NCBI Taxonomy" id="2716870"/>
    <lineage>
        <taxon>Bacteria</taxon>
        <taxon>Pseudomonadati</taxon>
        <taxon>Pseudomonadota</taxon>
        <taxon>Gammaproteobacteria</taxon>
        <taxon>Cellvibrionales</taxon>
        <taxon>Halieaceae</taxon>
        <taxon>Parahaliea</taxon>
    </lineage>
</organism>
<dbReference type="GO" id="GO:0030288">
    <property type="term" value="C:outer membrane-bounded periplasmic space"/>
    <property type="evidence" value="ECO:0007669"/>
    <property type="project" value="TreeGrafter"/>
</dbReference>
<gene>
    <name evidence="5" type="ORF">FV139_11405</name>
</gene>
<dbReference type="PRINTS" id="PR01607">
    <property type="entry name" value="APYRASEFAMLY"/>
</dbReference>
<dbReference type="InterPro" id="IPR036907">
    <property type="entry name" value="5'-Nucleotdase_C_sf"/>
</dbReference>
<keyword evidence="2" id="KW-0547">Nucleotide-binding</keyword>
<dbReference type="Pfam" id="PF02872">
    <property type="entry name" value="5_nucleotid_C"/>
    <property type="match status" value="1"/>
</dbReference>
<protein>
    <submittedName>
        <fullName evidence="5">Bifunctional metallophosphatase/5'-nucleotidase</fullName>
    </submittedName>
</protein>
<dbReference type="PANTHER" id="PTHR11575">
    <property type="entry name" value="5'-NUCLEOTIDASE-RELATED"/>
    <property type="match status" value="1"/>
</dbReference>
<dbReference type="SUPFAM" id="SSF55816">
    <property type="entry name" value="5'-nucleotidase (syn. UDP-sugar hydrolase), C-terminal domain"/>
    <property type="match status" value="1"/>
</dbReference>
<dbReference type="Pfam" id="PF00149">
    <property type="entry name" value="Metallophos"/>
    <property type="match status" value="1"/>
</dbReference>
<name>A0A5C9A0A6_9GAMM</name>
<dbReference type="PANTHER" id="PTHR11575:SF24">
    <property type="entry name" value="5'-NUCLEOTIDASE"/>
    <property type="match status" value="1"/>
</dbReference>
<dbReference type="AlphaFoldDB" id="A0A5C9A0A6"/>
<keyword evidence="2" id="KW-0378">Hydrolase</keyword>
<dbReference type="InterPro" id="IPR006179">
    <property type="entry name" value="5_nucleotidase/apyrase"/>
</dbReference>
<evidence type="ECO:0000256" key="1">
    <source>
        <dbReference type="ARBA" id="ARBA00022729"/>
    </source>
</evidence>
<dbReference type="InterPro" id="IPR029052">
    <property type="entry name" value="Metallo-depent_PP-like"/>
</dbReference>
<dbReference type="GO" id="GO:0009166">
    <property type="term" value="P:nucleotide catabolic process"/>
    <property type="evidence" value="ECO:0007669"/>
    <property type="project" value="InterPro"/>
</dbReference>
<dbReference type="EMBL" id="VRZA01000003">
    <property type="protein sequence ID" value="TXS94196.1"/>
    <property type="molecule type" value="Genomic_DNA"/>
</dbReference>
<dbReference type="Gene3D" id="3.60.21.10">
    <property type="match status" value="1"/>
</dbReference>
<dbReference type="Proteomes" id="UP000321039">
    <property type="component" value="Unassembled WGS sequence"/>
</dbReference>
<feature type="domain" description="Calcineurin-like phosphoesterase" evidence="3">
    <location>
        <begin position="51"/>
        <end position="292"/>
    </location>
</feature>
<dbReference type="InterPro" id="IPR008334">
    <property type="entry name" value="5'-Nucleotdase_C"/>
</dbReference>
<dbReference type="GO" id="GO:0000166">
    <property type="term" value="F:nucleotide binding"/>
    <property type="evidence" value="ECO:0007669"/>
    <property type="project" value="UniProtKB-KW"/>
</dbReference>
<sequence length="578" mass="61720">MMKHHRRTASFAMAASLSLIAAAVQAENPAHIDHPGKGKALGRKIEVQLLGFNDYHGHLKTDAVGFGVDEGGGEYLSAKLAELRQDRRYSFTVAAGDLIGGTPAFSGLFHDEPSVESLNAMGLDFSGVGNHEFDEGVDELLRMQNGGCHPVDGCYYPDSPYAGANFKWLAANVVSEFDGVTTPLPGYWIEEVEGVKVAFIGMTLEGTDTIVAAAGIEGWDFLDEAEAANNLVPVLAGEGVEAIVVLLHEGGNQVPAPGDYNACDDFEGPVADINAALDPEIDVMITGHTHQPYNCRLPDAAGYDRIVTSAYQYGRVVTEVTLVLDPKTNDVDRKKTSAYNHAVVREELTPDPAVTAVIDKWQPLYDDFANEVVGSITEDINRGGDPSGSDRSVESAAGNLVADAQFWATQTFGSQVAFMNPGGVRSDLVYAQSGSEGDGNVTFGEAFTFQPFNNGLEVISMTGEQIVEVLEEQCQPTRFLHLGVSAGFTYDLEKELVGGGCTSITVSNVKLNGEPVYMDDVYLVAVNSFLADGGDSFTTFTEASSRVTWGLDLDALTTYLGANSPVAPPSTDRVNEVN</sequence>
<dbReference type="SUPFAM" id="SSF56300">
    <property type="entry name" value="Metallo-dependent phosphatases"/>
    <property type="match status" value="1"/>
</dbReference>
<comment type="similarity">
    <text evidence="2">Belongs to the 5'-nucleotidase family.</text>
</comment>
<keyword evidence="6" id="KW-1185">Reference proteome</keyword>
<dbReference type="GO" id="GO:0008253">
    <property type="term" value="F:5'-nucleotidase activity"/>
    <property type="evidence" value="ECO:0007669"/>
    <property type="project" value="TreeGrafter"/>
</dbReference>
<feature type="domain" description="5'-Nucleotidase C-terminal" evidence="4">
    <location>
        <begin position="373"/>
        <end position="542"/>
    </location>
</feature>
<feature type="signal peptide" evidence="2">
    <location>
        <begin position="1"/>
        <end position="26"/>
    </location>
</feature>
<dbReference type="Gene3D" id="3.90.780.10">
    <property type="entry name" value="5'-Nucleotidase, C-terminal domain"/>
    <property type="match status" value="1"/>
</dbReference>
<dbReference type="GO" id="GO:0008768">
    <property type="term" value="F:UDP-sugar diphosphatase activity"/>
    <property type="evidence" value="ECO:0007669"/>
    <property type="project" value="TreeGrafter"/>
</dbReference>
<accession>A0A5C9A0A6</accession>
<evidence type="ECO:0000259" key="3">
    <source>
        <dbReference type="Pfam" id="PF00149"/>
    </source>
</evidence>